<organism evidence="1 2">
    <name type="scientific">Mycobacterium phage Typha</name>
    <dbReference type="NCBI Taxonomy" id="2517971"/>
    <lineage>
        <taxon>Viruses</taxon>
        <taxon>Duplodnaviria</taxon>
        <taxon>Heunggongvirae</taxon>
        <taxon>Uroviricota</taxon>
        <taxon>Caudoviricetes</taxon>
        <taxon>Typhavirus</taxon>
        <taxon>Typhavirus typha</taxon>
    </lineage>
</organism>
<accession>A0A482JAT6</accession>
<evidence type="ECO:0000313" key="1">
    <source>
        <dbReference type="EMBL" id="QBP29765.1"/>
    </source>
</evidence>
<dbReference type="RefSeq" id="YP_010049777.1">
    <property type="nucleotide sequence ID" value="NC_054393.1"/>
</dbReference>
<dbReference type="GeneID" id="63743100"/>
<sequence>MSATVYHVCKSCATAIINDDYSAFEDHQDPDTDYARVTAFVASAGMLTDAGQAPKGGYWDCESCGQVEIGSAHCLETV</sequence>
<name>A0A482JAT6_9CAUD</name>
<proteinExistence type="predicted"/>
<gene>
    <name evidence="1" type="primary">110</name>
    <name evidence="1" type="ORF">SEA_TYPHA_110</name>
</gene>
<dbReference type="EMBL" id="MK494099">
    <property type="protein sequence ID" value="QBP29765.1"/>
    <property type="molecule type" value="Genomic_DNA"/>
</dbReference>
<evidence type="ECO:0000313" key="2">
    <source>
        <dbReference type="Proteomes" id="UP000294565"/>
    </source>
</evidence>
<keyword evidence="2" id="KW-1185">Reference proteome</keyword>
<protein>
    <submittedName>
        <fullName evidence="1">Uncharacterized protein</fullName>
    </submittedName>
</protein>
<dbReference type="Proteomes" id="UP000294565">
    <property type="component" value="Segment"/>
</dbReference>
<reference evidence="1 2" key="1">
    <citation type="submission" date="2019-02" db="EMBL/GenBank/DDBJ databases">
        <authorList>
            <person name="Kanzanas C."/>
            <person name="Smith M.A."/>
            <person name="Zack K.M."/>
            <person name="Garlena R.A."/>
            <person name="Russell D.A."/>
            <person name="Pope W.H."/>
            <person name="Jacobs-Sera D."/>
            <person name="Hatfull G.F."/>
        </authorList>
    </citation>
    <scope>NUCLEOTIDE SEQUENCE [LARGE SCALE GENOMIC DNA]</scope>
</reference>
<dbReference type="KEGG" id="vg:63743100"/>